<dbReference type="Gene3D" id="3.50.50.60">
    <property type="entry name" value="FAD/NAD(P)-binding domain"/>
    <property type="match status" value="1"/>
</dbReference>
<keyword evidence="5 8" id="KW-0274">FAD</keyword>
<dbReference type="SUPFAM" id="SSF54373">
    <property type="entry name" value="FAD-linked reductases, C-terminal domain"/>
    <property type="match status" value="1"/>
</dbReference>
<feature type="domain" description="Glucose-methanol-choline oxidoreductase N-terminal" evidence="10">
    <location>
        <begin position="91"/>
        <end position="114"/>
    </location>
</feature>
<dbReference type="InterPro" id="IPR000172">
    <property type="entry name" value="GMC_OxRdtase_N"/>
</dbReference>
<evidence type="ECO:0000256" key="4">
    <source>
        <dbReference type="ARBA" id="ARBA00022729"/>
    </source>
</evidence>
<evidence type="ECO:0000256" key="1">
    <source>
        <dbReference type="ARBA" id="ARBA00001974"/>
    </source>
</evidence>
<keyword evidence="3 9" id="KW-0285">Flavoprotein</keyword>
<evidence type="ECO:0000256" key="7">
    <source>
        <dbReference type="PIRSR" id="PIRSR000137-1"/>
    </source>
</evidence>
<sequence length="598" mass="65348">MTNSIEDISNQAFDFVVVGAGTAGLVIASRLVADPSITVAVLEAGPDLQGDPAIDIPAPPGITMNSSKYAWIFKSTPQAHLGHREVPMPRGKTLGGSSAVNFLAWCKPPAGDVDDWEKLGNVGWNWERFQRYAKKVESFTPAGPERQELHKRSNLSSHGINGPLKTKFPEWIFKGDSKIRDTLHAAGIPNAEDPYGGNPIGTCTLAATVDPVTHTRSYSASSYYHPNMDKENLTVLCNSVVEMIQFSPTVSGEDIKATGVYFHYDNVKYVVHVRKEVILCAGALKTPQILEQSGIGSGDVLTPLGIPVNVELPGVGANLQEHVYCGVVFELDSTYETLDKLSDPVFATEQLTLHREQKGMLTMTCTNYTFAPLKLITTHAPELIAEQRGHIEEKIRSGSLPPGLTEQWLLQLERLEEARSGECEMIAFPAMLFGGAPEPGKSYLTIAGANNSLFSRGSVHITSKDPHVDPDIDPHYFEEDFDLKVLAEVLKFTRRLAELEPLKSMIAKEVFPGPAVSEEDELVNFIKKYLDSVYHTTSTASMLPRNKNGVVDGKLRVYGTTNLRIADLSIIPLHIAAHTQSSAYAIGEIAADIVRDAM</sequence>
<feature type="active site" description="Proton donor" evidence="7">
    <location>
        <position position="535"/>
    </location>
</feature>
<protein>
    <submittedName>
        <fullName evidence="12">GMC oxidoreductase</fullName>
    </submittedName>
</protein>
<evidence type="ECO:0000259" key="11">
    <source>
        <dbReference type="PROSITE" id="PS00624"/>
    </source>
</evidence>
<dbReference type="GO" id="GO:0050660">
    <property type="term" value="F:flavin adenine dinucleotide binding"/>
    <property type="evidence" value="ECO:0007669"/>
    <property type="project" value="InterPro"/>
</dbReference>
<reference evidence="12 13" key="1">
    <citation type="submission" date="2018-06" db="EMBL/GenBank/DDBJ databases">
        <title>A transcriptomic atlas of mushroom development highlights an independent origin of complex multicellularity.</title>
        <authorList>
            <consortium name="DOE Joint Genome Institute"/>
            <person name="Krizsan K."/>
            <person name="Almasi E."/>
            <person name="Merenyi Z."/>
            <person name="Sahu N."/>
            <person name="Viragh M."/>
            <person name="Koszo T."/>
            <person name="Mondo S."/>
            <person name="Kiss B."/>
            <person name="Balint B."/>
            <person name="Kues U."/>
            <person name="Barry K."/>
            <person name="Hegedus J.C."/>
            <person name="Henrissat B."/>
            <person name="Johnson J."/>
            <person name="Lipzen A."/>
            <person name="Ohm R."/>
            <person name="Nagy I."/>
            <person name="Pangilinan J."/>
            <person name="Yan J."/>
            <person name="Xiong Y."/>
            <person name="Grigoriev I.V."/>
            <person name="Hibbett D.S."/>
            <person name="Nagy L.G."/>
        </authorList>
    </citation>
    <scope>NUCLEOTIDE SEQUENCE [LARGE SCALE GENOMIC DNA]</scope>
    <source>
        <strain evidence="12 13">SZMC22713</strain>
    </source>
</reference>
<feature type="binding site" evidence="8">
    <location>
        <position position="241"/>
    </location>
    <ligand>
        <name>FAD</name>
        <dbReference type="ChEBI" id="CHEBI:57692"/>
    </ligand>
</feature>
<dbReference type="GO" id="GO:0016614">
    <property type="term" value="F:oxidoreductase activity, acting on CH-OH group of donors"/>
    <property type="evidence" value="ECO:0007669"/>
    <property type="project" value="InterPro"/>
</dbReference>
<evidence type="ECO:0000259" key="10">
    <source>
        <dbReference type="PROSITE" id="PS00623"/>
    </source>
</evidence>
<feature type="active site" description="Proton acceptor" evidence="7">
    <location>
        <position position="578"/>
    </location>
</feature>
<dbReference type="Pfam" id="PF00732">
    <property type="entry name" value="GMC_oxred_N"/>
    <property type="match status" value="1"/>
</dbReference>
<proteinExistence type="inferred from homology"/>
<evidence type="ECO:0000313" key="12">
    <source>
        <dbReference type="EMBL" id="TDL21862.1"/>
    </source>
</evidence>
<dbReference type="SUPFAM" id="SSF51905">
    <property type="entry name" value="FAD/NAD(P)-binding domain"/>
    <property type="match status" value="1"/>
</dbReference>
<dbReference type="PANTHER" id="PTHR11552">
    <property type="entry name" value="GLUCOSE-METHANOL-CHOLINE GMC OXIDOREDUCTASE"/>
    <property type="match status" value="1"/>
</dbReference>
<dbReference type="AlphaFoldDB" id="A0A4Y7Q3X2"/>
<dbReference type="PROSITE" id="PS00624">
    <property type="entry name" value="GMC_OXRED_2"/>
    <property type="match status" value="1"/>
</dbReference>
<accession>A0A4Y7Q3X2</accession>
<dbReference type="InterPro" id="IPR007867">
    <property type="entry name" value="GMC_OxRtase_C"/>
</dbReference>
<dbReference type="Proteomes" id="UP000294933">
    <property type="component" value="Unassembled WGS sequence"/>
</dbReference>
<evidence type="ECO:0000256" key="2">
    <source>
        <dbReference type="ARBA" id="ARBA00010790"/>
    </source>
</evidence>
<organism evidence="12 13">
    <name type="scientific">Rickenella mellea</name>
    <dbReference type="NCBI Taxonomy" id="50990"/>
    <lineage>
        <taxon>Eukaryota</taxon>
        <taxon>Fungi</taxon>
        <taxon>Dikarya</taxon>
        <taxon>Basidiomycota</taxon>
        <taxon>Agaricomycotina</taxon>
        <taxon>Agaricomycetes</taxon>
        <taxon>Hymenochaetales</taxon>
        <taxon>Rickenellaceae</taxon>
        <taxon>Rickenella</taxon>
    </lineage>
</organism>
<dbReference type="PROSITE" id="PS00623">
    <property type="entry name" value="GMC_OXRED_1"/>
    <property type="match status" value="1"/>
</dbReference>
<comment type="similarity">
    <text evidence="2 9">Belongs to the GMC oxidoreductase family.</text>
</comment>
<dbReference type="PANTHER" id="PTHR11552:SF201">
    <property type="entry name" value="GLUCOSE-METHANOL-CHOLINE OXIDOREDUCTASE N-TERMINAL DOMAIN-CONTAINING PROTEIN"/>
    <property type="match status" value="1"/>
</dbReference>
<dbReference type="OrthoDB" id="269227at2759"/>
<evidence type="ECO:0000256" key="5">
    <source>
        <dbReference type="ARBA" id="ARBA00022827"/>
    </source>
</evidence>
<evidence type="ECO:0000256" key="3">
    <source>
        <dbReference type="ARBA" id="ARBA00022630"/>
    </source>
</evidence>
<dbReference type="InterPro" id="IPR036188">
    <property type="entry name" value="FAD/NAD-bd_sf"/>
</dbReference>
<dbReference type="STRING" id="50990.A0A4Y7Q3X2"/>
<name>A0A4Y7Q3X2_9AGAM</name>
<feature type="domain" description="Glucose-methanol-choline oxidoreductase N-terminal" evidence="11">
    <location>
        <begin position="282"/>
        <end position="296"/>
    </location>
</feature>
<keyword evidence="4" id="KW-0732">Signal</keyword>
<dbReference type="EMBL" id="ML170178">
    <property type="protein sequence ID" value="TDL21862.1"/>
    <property type="molecule type" value="Genomic_DNA"/>
</dbReference>
<evidence type="ECO:0000256" key="6">
    <source>
        <dbReference type="ARBA" id="ARBA00023002"/>
    </source>
</evidence>
<evidence type="ECO:0000256" key="8">
    <source>
        <dbReference type="PIRSR" id="PIRSR000137-2"/>
    </source>
</evidence>
<keyword evidence="6" id="KW-0560">Oxidoreductase</keyword>
<dbReference type="VEuPathDB" id="FungiDB:BD410DRAFT_749387"/>
<keyword evidence="13" id="KW-1185">Reference proteome</keyword>
<evidence type="ECO:0000256" key="9">
    <source>
        <dbReference type="RuleBase" id="RU003968"/>
    </source>
</evidence>
<dbReference type="PIRSF" id="PIRSF000137">
    <property type="entry name" value="Alcohol_oxidase"/>
    <property type="match status" value="1"/>
</dbReference>
<comment type="cofactor">
    <cofactor evidence="1 8">
        <name>FAD</name>
        <dbReference type="ChEBI" id="CHEBI:57692"/>
    </cofactor>
</comment>
<dbReference type="InterPro" id="IPR012132">
    <property type="entry name" value="GMC_OxRdtase"/>
</dbReference>
<evidence type="ECO:0000313" key="13">
    <source>
        <dbReference type="Proteomes" id="UP000294933"/>
    </source>
</evidence>
<dbReference type="Gene3D" id="3.30.560.10">
    <property type="entry name" value="Glucose Oxidase, domain 3"/>
    <property type="match status" value="1"/>
</dbReference>
<dbReference type="Pfam" id="PF05199">
    <property type="entry name" value="GMC_oxred_C"/>
    <property type="match status" value="1"/>
</dbReference>
<gene>
    <name evidence="12" type="ORF">BD410DRAFT_749387</name>
</gene>